<keyword evidence="2" id="KW-1185">Reference proteome</keyword>
<dbReference type="PANTHER" id="PTHR35567:SF1">
    <property type="entry name" value="CONSERVED FUNGAL PROTEIN (AFU_ORTHOLOGUE AFUA_1G14230)"/>
    <property type="match status" value="1"/>
</dbReference>
<evidence type="ECO:0000313" key="1">
    <source>
        <dbReference type="EMBL" id="CAG8463621.1"/>
    </source>
</evidence>
<name>A0A9N8YZW6_FUNMO</name>
<dbReference type="Pfam" id="PF11937">
    <property type="entry name" value="DUF3455"/>
    <property type="match status" value="1"/>
</dbReference>
<protein>
    <submittedName>
        <fullName evidence="1">5319_t:CDS:1</fullName>
    </submittedName>
</protein>
<comment type="caution">
    <text evidence="1">The sequence shown here is derived from an EMBL/GenBank/DDBJ whole genome shotgun (WGS) entry which is preliminary data.</text>
</comment>
<gene>
    <name evidence="1" type="ORF">FMOSSE_LOCUS2166</name>
</gene>
<proteinExistence type="predicted"/>
<evidence type="ECO:0000313" key="2">
    <source>
        <dbReference type="Proteomes" id="UP000789375"/>
    </source>
</evidence>
<reference evidence="1" key="1">
    <citation type="submission" date="2021-06" db="EMBL/GenBank/DDBJ databases">
        <authorList>
            <person name="Kallberg Y."/>
            <person name="Tangrot J."/>
            <person name="Rosling A."/>
        </authorList>
    </citation>
    <scope>NUCLEOTIDE SEQUENCE</scope>
    <source>
        <strain evidence="1">87-6 pot B 2015</strain>
    </source>
</reference>
<organism evidence="1 2">
    <name type="scientific">Funneliformis mosseae</name>
    <name type="common">Endomycorrhizal fungus</name>
    <name type="synonym">Glomus mosseae</name>
    <dbReference type="NCBI Taxonomy" id="27381"/>
    <lineage>
        <taxon>Eukaryota</taxon>
        <taxon>Fungi</taxon>
        <taxon>Fungi incertae sedis</taxon>
        <taxon>Mucoromycota</taxon>
        <taxon>Glomeromycotina</taxon>
        <taxon>Glomeromycetes</taxon>
        <taxon>Glomerales</taxon>
        <taxon>Glomeraceae</taxon>
        <taxon>Funneliformis</taxon>
    </lineage>
</organism>
<dbReference type="PANTHER" id="PTHR35567">
    <property type="entry name" value="MALATE DEHYDROGENASE (AFU_ORTHOLOGUE AFUA_2G13800)"/>
    <property type="match status" value="1"/>
</dbReference>
<accession>A0A9N8YZW6</accession>
<dbReference type="EMBL" id="CAJVPP010000272">
    <property type="protein sequence ID" value="CAG8463621.1"/>
    <property type="molecule type" value="Genomic_DNA"/>
</dbReference>
<dbReference type="Proteomes" id="UP000789375">
    <property type="component" value="Unassembled WGS sequence"/>
</dbReference>
<dbReference type="AlphaFoldDB" id="A0A9N8YZW6"/>
<dbReference type="InterPro" id="IPR021851">
    <property type="entry name" value="DUF3455"/>
</dbReference>
<sequence length="211" mass="24127">MNEVTEMLNMAFKADKVQHPYYDKHVILSTVIGTKTEQPMLDLPENLTIPHDYKFKFLLYARGFQIYNCKIDKDHVGNWTLATPDAHLINDDETEIFSPLFQVAYHFGLKEPINGGSSTWISILPGDESGVTTRTIATNEAPNDPNKNIPWLLTEATVNYGDHGAFHDITHLLRVKTRNGVAPPNESCGTTYKDGSFYFSEYDSEYWFYHR</sequence>